<dbReference type="Pfam" id="PF14498">
    <property type="entry name" value="Glyco_hyd_65N_2"/>
    <property type="match status" value="1"/>
</dbReference>
<dbReference type="AlphaFoldDB" id="A5BB39"/>
<dbReference type="PANTHER" id="PTHR31084">
    <property type="entry name" value="ALPHA-L-FUCOSIDASE 2"/>
    <property type="match status" value="1"/>
</dbReference>
<reference evidence="2" key="1">
    <citation type="journal article" date="2007" name="PLoS ONE">
        <title>The first genome sequence of an elite grapevine cultivar (Pinot noir Vitis vinifera L.): coping with a highly heterozygous genome.</title>
        <authorList>
            <person name="Velasco R."/>
            <person name="Zharkikh A."/>
            <person name="Troggio M."/>
            <person name="Cartwright D.A."/>
            <person name="Cestaro A."/>
            <person name="Pruss D."/>
            <person name="Pindo M."/>
            <person name="FitzGerald L.M."/>
            <person name="Vezzulli S."/>
            <person name="Reid J."/>
            <person name="Malacarne G."/>
            <person name="Iliev D."/>
            <person name="Coppola G."/>
            <person name="Wardell B."/>
            <person name="Micheletti D."/>
            <person name="Macalma T."/>
            <person name="Facci M."/>
            <person name="Mitchell J.T."/>
            <person name="Perazzolli M."/>
            <person name="Eldredge G."/>
            <person name="Gatto P."/>
            <person name="Oyzerski R."/>
            <person name="Moretto M."/>
            <person name="Gutin N."/>
            <person name="Stefanini M."/>
            <person name="Chen Y."/>
            <person name="Segala C."/>
            <person name="Davenport C."/>
            <person name="Dematte L."/>
            <person name="Mraz A."/>
            <person name="Battilana J."/>
            <person name="Stormo K."/>
            <person name="Costa F."/>
            <person name="Tao Q."/>
            <person name="Si-Ammour A."/>
            <person name="Harkins T."/>
            <person name="Lackey A."/>
            <person name="Perbost C."/>
            <person name="Taillon B."/>
            <person name="Stella A."/>
            <person name="Solovyev V."/>
            <person name="Fawcett J.A."/>
            <person name="Sterck L."/>
            <person name="Vandepoele K."/>
            <person name="Grando S.M."/>
            <person name="Toppo S."/>
            <person name="Moser C."/>
            <person name="Lanchbury J."/>
            <person name="Bogden R."/>
            <person name="Skolnick M."/>
            <person name="Sgaramella V."/>
            <person name="Bhatnagar S.K."/>
            <person name="Fontana P."/>
            <person name="Gutin A."/>
            <person name="Van de Peer Y."/>
            <person name="Salamini F."/>
            <person name="Viola R."/>
        </authorList>
    </citation>
    <scope>NUCLEOTIDE SEQUENCE</scope>
</reference>
<gene>
    <name evidence="2" type="ORF">VITISV_006023</name>
</gene>
<accession>A5BB39</accession>
<dbReference type="Gene3D" id="2.70.98.50">
    <property type="entry name" value="putative glycoside hydrolase family protein from bacillus halodurans"/>
    <property type="match status" value="1"/>
</dbReference>
<name>A5BB39_VITVI</name>
<protein>
    <recommendedName>
        <fullName evidence="1">Glycosyl hydrolase family 95 N-terminal domain-containing protein</fullName>
    </recommendedName>
</protein>
<dbReference type="CAZy" id="GH95">
    <property type="family name" value="Glycoside Hydrolase Family 95"/>
</dbReference>
<organism evidence="2">
    <name type="scientific">Vitis vinifera</name>
    <name type="common">Grape</name>
    <dbReference type="NCBI Taxonomy" id="29760"/>
    <lineage>
        <taxon>Eukaryota</taxon>
        <taxon>Viridiplantae</taxon>
        <taxon>Streptophyta</taxon>
        <taxon>Embryophyta</taxon>
        <taxon>Tracheophyta</taxon>
        <taxon>Spermatophyta</taxon>
        <taxon>Magnoliopsida</taxon>
        <taxon>eudicotyledons</taxon>
        <taxon>Gunneridae</taxon>
        <taxon>Pentapetalae</taxon>
        <taxon>rosids</taxon>
        <taxon>Vitales</taxon>
        <taxon>Vitaceae</taxon>
        <taxon>Viteae</taxon>
        <taxon>Vitis</taxon>
    </lineage>
</organism>
<dbReference type="PANTHER" id="PTHR31084:SF0">
    <property type="entry name" value="ALPHA-L-FUCOSIDASE 2"/>
    <property type="match status" value="1"/>
</dbReference>
<evidence type="ECO:0000259" key="1">
    <source>
        <dbReference type="Pfam" id="PF14498"/>
    </source>
</evidence>
<proteinExistence type="predicted"/>
<sequence>MEDGEWVLVRPPTEIECWSPGWGGGEDEGGSSDPLKVRFFGPAKHWTDALPIGNGRLGAMVWGGVASETLQLNEGTLWTGTPGNYTNPDAPKALSEVRKLVDNGDYVAATEAAVKLSGNPSDVLIARYQLTSKTLVDVMGIAINPFDFELN</sequence>
<dbReference type="InterPro" id="IPR027414">
    <property type="entry name" value="GH95_N_dom"/>
</dbReference>
<feature type="domain" description="Glycosyl hydrolase family 95 N-terminal" evidence="1">
    <location>
        <begin position="41"/>
        <end position="122"/>
    </location>
</feature>
<evidence type="ECO:0000313" key="2">
    <source>
        <dbReference type="EMBL" id="CAN67724.1"/>
    </source>
</evidence>
<dbReference type="ExpressionAtlas" id="A5BB39">
    <property type="expression patterns" value="baseline and differential"/>
</dbReference>
<dbReference type="EMBL" id="AM452979">
    <property type="protein sequence ID" value="CAN67724.1"/>
    <property type="molecule type" value="Genomic_DNA"/>
</dbReference>